<keyword evidence="3" id="KW-0106">Calcium</keyword>
<dbReference type="PROSITE" id="PS00018">
    <property type="entry name" value="EF_HAND_1"/>
    <property type="match status" value="1"/>
</dbReference>
<proteinExistence type="predicted"/>
<dbReference type="GO" id="GO:0005813">
    <property type="term" value="C:centrosome"/>
    <property type="evidence" value="ECO:0007669"/>
    <property type="project" value="TreeGrafter"/>
</dbReference>
<dbReference type="GO" id="GO:0030865">
    <property type="term" value="P:cortical cytoskeleton organization"/>
    <property type="evidence" value="ECO:0007669"/>
    <property type="project" value="TreeGrafter"/>
</dbReference>
<dbReference type="CDD" id="cd21505">
    <property type="entry name" value="PPP2R3C"/>
    <property type="match status" value="1"/>
</dbReference>
<sequence length="422" mass="48357">MFHENIATTSTRTKVGLPNICRTTCFGATSETGSLQSQLRVDAHCLRLQRLSDQLMDVDELTETIRIIQSHALNAQNEDEQLDLIDYGQFKKLALEVSTKARLFFSAFTFATLLDSDPCGRISLNDLMRYVMRKTWLYQMRISLAQYDVSGHGWLSESDLELYITELIPTMPALASMEEEFLPYYLCVAVKNFLFFLDHQRAGRLRIMDLIASGLLDELFELRNNDKDASLAEADVNRFGQYFATQLYGQFMNLDSDSNGMLSVEELMNYGSGTLTKEFVTRVFQESVTNDGEMDFRGFVDFSLAMSNKNDPAAVNYLFKVFDIRQRGYLDAFAINYFFRGIQCSIEEHNYPAVKFEDINAELFDMIRPAVVDQITARDLKQSNCAGLFFDILSHLEGFLNYENREISNFPSQPEYAQDADF</sequence>
<dbReference type="AlphaFoldDB" id="A0A5S6QQ72"/>
<dbReference type="InterPro" id="IPR039865">
    <property type="entry name" value="PPP2R3C"/>
</dbReference>
<evidence type="ECO:0000256" key="2">
    <source>
        <dbReference type="ARBA" id="ARBA00022490"/>
    </source>
</evidence>
<dbReference type="WBParaSite" id="TMUE_2000009309.1">
    <property type="protein sequence ID" value="TMUE_2000009309.1"/>
    <property type="gene ID" value="WBGene00285575"/>
</dbReference>
<dbReference type="Gene3D" id="1.10.238.10">
    <property type="entry name" value="EF-hand"/>
    <property type="match status" value="1"/>
</dbReference>
<dbReference type="InterPro" id="IPR011992">
    <property type="entry name" value="EF-hand-dom_pair"/>
</dbReference>
<keyword evidence="2" id="KW-0963">Cytoplasm</keyword>
<reference evidence="5" key="1">
    <citation type="submission" date="2019-12" db="UniProtKB">
        <authorList>
            <consortium name="WormBaseParasite"/>
        </authorList>
    </citation>
    <scope>IDENTIFICATION</scope>
</reference>
<accession>A0A5S6QQ72</accession>
<dbReference type="SUPFAM" id="SSF47473">
    <property type="entry name" value="EF-hand"/>
    <property type="match status" value="2"/>
</dbReference>
<organism evidence="4 5">
    <name type="scientific">Trichuris muris</name>
    <name type="common">Mouse whipworm</name>
    <dbReference type="NCBI Taxonomy" id="70415"/>
    <lineage>
        <taxon>Eukaryota</taxon>
        <taxon>Metazoa</taxon>
        <taxon>Ecdysozoa</taxon>
        <taxon>Nematoda</taxon>
        <taxon>Enoplea</taxon>
        <taxon>Dorylaimia</taxon>
        <taxon>Trichinellida</taxon>
        <taxon>Trichuridae</taxon>
        <taxon>Trichuris</taxon>
    </lineage>
</organism>
<evidence type="ECO:0000256" key="3">
    <source>
        <dbReference type="ARBA" id="ARBA00022837"/>
    </source>
</evidence>
<keyword evidence="4" id="KW-1185">Reference proteome</keyword>
<dbReference type="Proteomes" id="UP000046395">
    <property type="component" value="Unassembled WGS sequence"/>
</dbReference>
<name>A0A5S6QQ72_TRIMR</name>
<evidence type="ECO:0000313" key="4">
    <source>
        <dbReference type="Proteomes" id="UP000046395"/>
    </source>
</evidence>
<dbReference type="PANTHER" id="PTHR12085:SF3">
    <property type="entry name" value="SERINE_THREONINE-PROTEIN PHOSPHATASE 2A REGULATORY SUBUNIT B'' SUBUNIT GAMMA"/>
    <property type="match status" value="1"/>
</dbReference>
<dbReference type="STRING" id="70415.A0A5S6QQ72"/>
<dbReference type="InterPro" id="IPR018247">
    <property type="entry name" value="EF_Hand_1_Ca_BS"/>
</dbReference>
<comment type="subcellular location">
    <subcellularLocation>
        <location evidence="1">Cytoplasm</location>
    </subcellularLocation>
</comment>
<evidence type="ECO:0000313" key="5">
    <source>
        <dbReference type="WBParaSite" id="TMUE_2000009309.1"/>
    </source>
</evidence>
<dbReference type="GO" id="GO:0000226">
    <property type="term" value="P:microtubule cytoskeleton organization"/>
    <property type="evidence" value="ECO:0007669"/>
    <property type="project" value="TreeGrafter"/>
</dbReference>
<protein>
    <submittedName>
        <fullName evidence="5">Serine/threonine-protein phosphatase 2A regulatory subunit B'' subunit gamma</fullName>
    </submittedName>
</protein>
<dbReference type="PANTHER" id="PTHR12085">
    <property type="entry name" value="SERINE/THREONINE-PROTEIN PHOSPHATASE 2A REGULATORY SUBUNIT B'' SUBUNIT GAMMA"/>
    <property type="match status" value="1"/>
</dbReference>
<dbReference type="GO" id="GO:0005737">
    <property type="term" value="C:cytoplasm"/>
    <property type="evidence" value="ECO:0007669"/>
    <property type="project" value="UniProtKB-SubCell"/>
</dbReference>
<dbReference type="GO" id="GO:0005819">
    <property type="term" value="C:spindle"/>
    <property type="evidence" value="ECO:0007669"/>
    <property type="project" value="TreeGrafter"/>
</dbReference>
<evidence type="ECO:0000256" key="1">
    <source>
        <dbReference type="ARBA" id="ARBA00004496"/>
    </source>
</evidence>
<dbReference type="GO" id="GO:0035303">
    <property type="term" value="P:regulation of dephosphorylation"/>
    <property type="evidence" value="ECO:0007669"/>
    <property type="project" value="InterPro"/>
</dbReference>